<gene>
    <name evidence="2" type="ORF">JOC48_004059</name>
</gene>
<name>A0ABS2N6H8_9BACI</name>
<sequence>MKKEWKKPELEELDVKMTMLGSTGTKLDNDFPAGTEFDDITLS</sequence>
<evidence type="ECO:0000256" key="1">
    <source>
        <dbReference type="SAM" id="MobiDB-lite"/>
    </source>
</evidence>
<evidence type="ECO:0008006" key="4">
    <source>
        <dbReference type="Google" id="ProtNLM"/>
    </source>
</evidence>
<dbReference type="Proteomes" id="UP001296943">
    <property type="component" value="Unassembled WGS sequence"/>
</dbReference>
<proteinExistence type="predicted"/>
<dbReference type="NCBIfam" id="NF033524">
    <property type="entry name" value="lasso_PadeA_fam"/>
    <property type="match status" value="1"/>
</dbReference>
<dbReference type="EMBL" id="JAFBDR010000035">
    <property type="protein sequence ID" value="MBM7573495.1"/>
    <property type="molecule type" value="Genomic_DNA"/>
</dbReference>
<reference evidence="2 3" key="1">
    <citation type="submission" date="2021-01" db="EMBL/GenBank/DDBJ databases">
        <title>Genomic Encyclopedia of Type Strains, Phase IV (KMG-IV): sequencing the most valuable type-strain genomes for metagenomic binning, comparative biology and taxonomic classification.</title>
        <authorList>
            <person name="Goeker M."/>
        </authorList>
    </citation>
    <scope>NUCLEOTIDE SEQUENCE [LARGE SCALE GENOMIC DNA]</scope>
    <source>
        <strain evidence="2 3">DSM 23711</strain>
    </source>
</reference>
<evidence type="ECO:0000313" key="2">
    <source>
        <dbReference type="EMBL" id="MBM7573495.1"/>
    </source>
</evidence>
<organism evidence="2 3">
    <name type="scientific">Aquibacillus albus</name>
    <dbReference type="NCBI Taxonomy" id="1168171"/>
    <lineage>
        <taxon>Bacteria</taxon>
        <taxon>Bacillati</taxon>
        <taxon>Bacillota</taxon>
        <taxon>Bacilli</taxon>
        <taxon>Bacillales</taxon>
        <taxon>Bacillaceae</taxon>
        <taxon>Aquibacillus</taxon>
    </lineage>
</organism>
<evidence type="ECO:0000313" key="3">
    <source>
        <dbReference type="Proteomes" id="UP001296943"/>
    </source>
</evidence>
<feature type="region of interest" description="Disordered" evidence="1">
    <location>
        <begin position="24"/>
        <end position="43"/>
    </location>
</feature>
<dbReference type="InterPro" id="IPR049825">
    <property type="entry name" value="Lasso_PadeA-like"/>
</dbReference>
<comment type="caution">
    <text evidence="2">The sequence shown here is derived from an EMBL/GenBank/DDBJ whole genome shotgun (WGS) entry which is preliminary data.</text>
</comment>
<keyword evidence="3" id="KW-1185">Reference proteome</keyword>
<accession>A0ABS2N6H8</accession>
<protein>
    <recommendedName>
        <fullName evidence="4">Paeninodin family lasso peptide</fullName>
    </recommendedName>
</protein>
<dbReference type="RefSeq" id="WP_204502136.1">
    <property type="nucleotide sequence ID" value="NZ_JAFBDR010000035.1"/>
</dbReference>